<evidence type="ECO:0000313" key="2">
    <source>
        <dbReference type="Proteomes" id="UP000042394"/>
    </source>
</evidence>
<proteinExistence type="predicted"/>
<dbReference type="Proteomes" id="UP000042394">
    <property type="component" value="Unassembled WGS sequence"/>
</dbReference>
<accession>A0A655CBD1</accession>
<reference evidence="1 2" key="1">
    <citation type="submission" date="2015-03" db="EMBL/GenBank/DDBJ databases">
        <authorList>
            <consortium name="Pathogen Informatics"/>
        </authorList>
    </citation>
    <scope>NUCLEOTIDE SEQUENCE [LARGE SCALE GENOMIC DNA]</scope>
    <source>
        <strain evidence="1 2">D4891</strain>
    </source>
</reference>
<dbReference type="EMBL" id="CQPD01000014">
    <property type="protein sequence ID" value="CNU05310.1"/>
    <property type="molecule type" value="Genomic_DNA"/>
</dbReference>
<name>A0A655CBD1_SALET</name>
<organism evidence="1 2">
    <name type="scientific">Salmonella enterica subsp. enterica serovar Bovismorbificans</name>
    <dbReference type="NCBI Taxonomy" id="58097"/>
    <lineage>
        <taxon>Bacteria</taxon>
        <taxon>Pseudomonadati</taxon>
        <taxon>Pseudomonadota</taxon>
        <taxon>Gammaproteobacteria</taxon>
        <taxon>Enterobacterales</taxon>
        <taxon>Enterobacteriaceae</taxon>
        <taxon>Salmonella</taxon>
    </lineage>
</organism>
<sequence length="110" mass="13187">MDHFIAKRRRRVIFEVNDNRQMANFTGAVERFRRWSRQAQREMVRNIGDHLLQLRQVDNTVALNKQMRSRRQQAVEPRPRDQLIKITVIFQRLMADDGIHVRRAVVEIPA</sequence>
<dbReference type="AlphaFoldDB" id="A0A655CBD1"/>
<protein>
    <submittedName>
        <fullName evidence="1">Uncharacterized protein</fullName>
    </submittedName>
</protein>
<gene>
    <name evidence="1" type="ORF">ERS008207_01701</name>
</gene>
<evidence type="ECO:0000313" key="1">
    <source>
        <dbReference type="EMBL" id="CNU05310.1"/>
    </source>
</evidence>